<dbReference type="InterPro" id="IPR012902">
    <property type="entry name" value="N_methyl_site"/>
</dbReference>
<evidence type="ECO:0000313" key="3">
    <source>
        <dbReference type="Proteomes" id="UP000182811"/>
    </source>
</evidence>
<protein>
    <recommendedName>
        <fullName evidence="4">Prepilin-type N-terminal cleavage/methylation domain-containing protein</fullName>
    </recommendedName>
</protein>
<keyword evidence="1" id="KW-0472">Membrane</keyword>
<proteinExistence type="predicted"/>
<dbReference type="AlphaFoldDB" id="A0A1J5NL31"/>
<keyword evidence="1" id="KW-1133">Transmembrane helix</keyword>
<evidence type="ECO:0000313" key="2">
    <source>
        <dbReference type="EMBL" id="OIQ55884.1"/>
    </source>
</evidence>
<dbReference type="Proteomes" id="UP000182811">
    <property type="component" value="Unassembled WGS sequence"/>
</dbReference>
<dbReference type="SUPFAM" id="SSF54523">
    <property type="entry name" value="Pili subunits"/>
    <property type="match status" value="1"/>
</dbReference>
<dbReference type="NCBIfam" id="TIGR02532">
    <property type="entry name" value="IV_pilin_GFxxxE"/>
    <property type="match status" value="1"/>
</dbReference>
<evidence type="ECO:0008006" key="4">
    <source>
        <dbReference type="Google" id="ProtNLM"/>
    </source>
</evidence>
<evidence type="ECO:0000256" key="1">
    <source>
        <dbReference type="SAM" id="Phobius"/>
    </source>
</evidence>
<dbReference type="OrthoDB" id="1819208at2"/>
<gene>
    <name evidence="2" type="ORF">MOTE_23840</name>
</gene>
<accession>A0A1J5NL31</accession>
<organism evidence="2 3">
    <name type="scientific">Neomoorella thermoacetica</name>
    <name type="common">Clostridium thermoaceticum</name>
    <dbReference type="NCBI Taxonomy" id="1525"/>
    <lineage>
        <taxon>Bacteria</taxon>
        <taxon>Bacillati</taxon>
        <taxon>Bacillota</taxon>
        <taxon>Clostridia</taxon>
        <taxon>Neomoorellales</taxon>
        <taxon>Neomoorellaceae</taxon>
        <taxon>Neomoorella</taxon>
    </lineage>
</organism>
<reference evidence="2 3" key="1">
    <citation type="submission" date="2016-08" db="EMBL/GenBank/DDBJ databases">
        <title>Genome-based comparison of Moorella thermoacetic strains.</title>
        <authorList>
            <person name="Poehlein A."/>
            <person name="Bengelsdorf F.R."/>
            <person name="Esser C."/>
            <person name="Duerre P."/>
            <person name="Daniel R."/>
        </authorList>
    </citation>
    <scope>NUCLEOTIDE SEQUENCE [LARGE SCALE GENOMIC DNA]</scope>
    <source>
        <strain evidence="2 3">DSM 21394</strain>
    </source>
</reference>
<dbReference type="InterPro" id="IPR045584">
    <property type="entry name" value="Pilin-like"/>
</dbReference>
<comment type="caution">
    <text evidence="2">The sequence shown here is derived from an EMBL/GenBank/DDBJ whole genome shotgun (WGS) entry which is preliminary data.</text>
</comment>
<feature type="transmembrane region" description="Helical" evidence="1">
    <location>
        <begin position="12"/>
        <end position="32"/>
    </location>
</feature>
<name>A0A1J5NL31_NEOTH</name>
<dbReference type="Gene3D" id="3.30.700.10">
    <property type="entry name" value="Glycoprotein, Type 4 Pilin"/>
    <property type="match status" value="1"/>
</dbReference>
<sequence>MLQKHFRNNKGFTLVEVMVVVAIIGLISVPIYDIYLRGWQVNTKTFRQTNAQEAAVKVLEEICDGFMNNSVRIQGLRGTGAVTFDPPDYSRFAYLAGTSVVSYYLNDGVLYRSVLPYSGSVVINETGGVQIAGNVKNFIVKPDSGKLVSITLVIGQGSDVNTKSDITLATKILPRNLASRE</sequence>
<dbReference type="EMBL" id="MDDC01000024">
    <property type="protein sequence ID" value="OIQ55884.1"/>
    <property type="molecule type" value="Genomic_DNA"/>
</dbReference>
<keyword evidence="1" id="KW-0812">Transmembrane</keyword>
<dbReference type="Pfam" id="PF07963">
    <property type="entry name" value="N_methyl"/>
    <property type="match status" value="1"/>
</dbReference>